<evidence type="ECO:0000313" key="4">
    <source>
        <dbReference type="EMBL" id="ANH80964.1"/>
    </source>
</evidence>
<dbReference type="GO" id="GO:0005737">
    <property type="term" value="C:cytoplasm"/>
    <property type="evidence" value="ECO:0007669"/>
    <property type="project" value="UniProtKB-SubCell"/>
</dbReference>
<name>A0A1A9I318_9BACT</name>
<dbReference type="RefSeq" id="WP_067754364.1">
    <property type="nucleotide sequence ID" value="NZ_CP015772.1"/>
</dbReference>
<dbReference type="InterPro" id="IPR006015">
    <property type="entry name" value="Universal_stress_UspA"/>
</dbReference>
<dbReference type="Gene3D" id="3.40.50.620">
    <property type="entry name" value="HUPs"/>
    <property type="match status" value="1"/>
</dbReference>
<dbReference type="Pfam" id="PF00582">
    <property type="entry name" value="Usp"/>
    <property type="match status" value="1"/>
</dbReference>
<protein>
    <recommendedName>
        <fullName evidence="2">Universal stress protein</fullName>
    </recommendedName>
</protein>
<dbReference type="InterPro" id="IPR014729">
    <property type="entry name" value="Rossmann-like_a/b/a_fold"/>
</dbReference>
<keyword evidence="5" id="KW-1185">Reference proteome</keyword>
<keyword evidence="2" id="KW-0963">Cytoplasm</keyword>
<dbReference type="InterPro" id="IPR006016">
    <property type="entry name" value="UspA"/>
</dbReference>
<dbReference type="PANTHER" id="PTHR46268">
    <property type="entry name" value="STRESS RESPONSE PROTEIN NHAX"/>
    <property type="match status" value="1"/>
</dbReference>
<evidence type="ECO:0000259" key="3">
    <source>
        <dbReference type="Pfam" id="PF00582"/>
    </source>
</evidence>
<dbReference type="PRINTS" id="PR01438">
    <property type="entry name" value="UNVRSLSTRESS"/>
</dbReference>
<evidence type="ECO:0000256" key="1">
    <source>
        <dbReference type="ARBA" id="ARBA00008791"/>
    </source>
</evidence>
<proteinExistence type="inferred from homology"/>
<dbReference type="AlphaFoldDB" id="A0A1A9I318"/>
<dbReference type="OrthoDB" id="9788959at2"/>
<evidence type="ECO:0000313" key="5">
    <source>
        <dbReference type="Proteomes" id="UP000077667"/>
    </source>
</evidence>
<dbReference type="CDD" id="cd00293">
    <property type="entry name" value="USP-like"/>
    <property type="match status" value="1"/>
</dbReference>
<sequence>MEYKKILIAIDSSSYSMKAAKAGFALAHQLNAAVGIIYVVNRAKEIVNADLGITTGESETLLLNEAENTIGQYLRLYDGIGQVEKFTPEGLPEDEIINIAEQWGADMIVMGTHGRSGIGRILTGSLAEYIIRHATIPVLVAPPRME</sequence>
<organism evidence="4 5">
    <name type="scientific">Niabella ginsenosidivorans</name>
    <dbReference type="NCBI Taxonomy" id="1176587"/>
    <lineage>
        <taxon>Bacteria</taxon>
        <taxon>Pseudomonadati</taxon>
        <taxon>Bacteroidota</taxon>
        <taxon>Chitinophagia</taxon>
        <taxon>Chitinophagales</taxon>
        <taxon>Chitinophagaceae</taxon>
        <taxon>Niabella</taxon>
    </lineage>
</organism>
<evidence type="ECO:0000256" key="2">
    <source>
        <dbReference type="PIRNR" id="PIRNR006276"/>
    </source>
</evidence>
<dbReference type="SUPFAM" id="SSF52402">
    <property type="entry name" value="Adenine nucleotide alpha hydrolases-like"/>
    <property type="match status" value="1"/>
</dbReference>
<dbReference type="EMBL" id="CP015772">
    <property type="protein sequence ID" value="ANH80964.1"/>
    <property type="molecule type" value="Genomic_DNA"/>
</dbReference>
<comment type="similarity">
    <text evidence="1 2">Belongs to the universal stress protein A family.</text>
</comment>
<dbReference type="Proteomes" id="UP000077667">
    <property type="component" value="Chromosome"/>
</dbReference>
<dbReference type="KEGG" id="nia:A8C56_08190"/>
<gene>
    <name evidence="4" type="ORF">A8C56_08190</name>
</gene>
<comment type="subcellular location">
    <subcellularLocation>
        <location evidence="2">Cytoplasm</location>
    </subcellularLocation>
</comment>
<feature type="domain" description="UspA" evidence="3">
    <location>
        <begin position="2"/>
        <end position="141"/>
    </location>
</feature>
<accession>A0A1A9I318</accession>
<dbReference type="PANTHER" id="PTHR46268:SF6">
    <property type="entry name" value="UNIVERSAL STRESS PROTEIN UP12"/>
    <property type="match status" value="1"/>
</dbReference>
<reference evidence="4 5" key="1">
    <citation type="submission" date="2016-05" db="EMBL/GenBank/DDBJ databases">
        <title>Niabella ginsenosidivorans BS26 whole genome sequencing.</title>
        <authorList>
            <person name="Im W.T."/>
            <person name="Siddiqi M.Z."/>
        </authorList>
    </citation>
    <scope>NUCLEOTIDE SEQUENCE [LARGE SCALE GENOMIC DNA]</scope>
    <source>
        <strain evidence="4 5">BS26</strain>
    </source>
</reference>
<dbReference type="PIRSF" id="PIRSF006276">
    <property type="entry name" value="UspA"/>
    <property type="match status" value="1"/>
</dbReference>
<dbReference type="STRING" id="1176587.A8C56_08190"/>